<dbReference type="RefSeq" id="WP_231917613.1">
    <property type="nucleotide sequence ID" value="NZ_LT629692.1"/>
</dbReference>
<proteinExistence type="predicted"/>
<evidence type="ECO:0000313" key="1">
    <source>
        <dbReference type="EMBL" id="SDH10226.1"/>
    </source>
</evidence>
<keyword evidence="2" id="KW-1185">Reference proteome</keyword>
<dbReference type="AlphaFoldDB" id="A0A1G7ZNU0"/>
<name>A0A1G7ZNU0_9MICO</name>
<accession>A0A1G7ZNU0</accession>
<sequence>MCAGSREPGTPAPVLSTGFPHGRALCAVCLAFVALDESGRLVVHETGMTDDAERSEWFNTFGWEG</sequence>
<protein>
    <submittedName>
        <fullName evidence="1">Uncharacterized protein</fullName>
    </submittedName>
</protein>
<dbReference type="Proteomes" id="UP000199009">
    <property type="component" value="Chromosome I"/>
</dbReference>
<organism evidence="1 2">
    <name type="scientific">Microbacterium pygmaeum</name>
    <dbReference type="NCBI Taxonomy" id="370764"/>
    <lineage>
        <taxon>Bacteria</taxon>
        <taxon>Bacillati</taxon>
        <taxon>Actinomycetota</taxon>
        <taxon>Actinomycetes</taxon>
        <taxon>Micrococcales</taxon>
        <taxon>Microbacteriaceae</taxon>
        <taxon>Microbacterium</taxon>
    </lineage>
</organism>
<dbReference type="EMBL" id="LT629692">
    <property type="protein sequence ID" value="SDH10226.1"/>
    <property type="molecule type" value="Genomic_DNA"/>
</dbReference>
<reference evidence="1 2" key="1">
    <citation type="submission" date="2016-10" db="EMBL/GenBank/DDBJ databases">
        <authorList>
            <person name="de Groot N.N."/>
        </authorList>
    </citation>
    <scope>NUCLEOTIDE SEQUENCE [LARGE SCALE GENOMIC DNA]</scope>
    <source>
        <strain evidence="1 2">DSM 23142</strain>
    </source>
</reference>
<evidence type="ECO:0000313" key="2">
    <source>
        <dbReference type="Proteomes" id="UP000199009"/>
    </source>
</evidence>
<gene>
    <name evidence="1" type="ORF">SAMN04489810_2111</name>
</gene>